<gene>
    <name evidence="1" type="ORF">GCM10011591_00610</name>
</gene>
<reference evidence="1" key="1">
    <citation type="journal article" date="2014" name="Int. J. Syst. Evol. Microbiol.">
        <title>Complete genome sequence of Corynebacterium casei LMG S-19264T (=DSM 44701T), isolated from a smear-ripened cheese.</title>
        <authorList>
            <consortium name="US DOE Joint Genome Institute (JGI-PGF)"/>
            <person name="Walter F."/>
            <person name="Albersmeier A."/>
            <person name="Kalinowski J."/>
            <person name="Ruckert C."/>
        </authorList>
    </citation>
    <scope>NUCLEOTIDE SEQUENCE</scope>
    <source>
        <strain evidence="1">CGMCC 4.7278</strain>
    </source>
</reference>
<dbReference type="Proteomes" id="UP000612956">
    <property type="component" value="Unassembled WGS sequence"/>
</dbReference>
<dbReference type="InterPro" id="IPR047975">
    <property type="entry name" value="Heme_bind_FMP"/>
</dbReference>
<sequence length="381" mass="40848">MGASSVRYGSDSDGTQQHLGLLGEMAGSWQGTGFNLIARPDFAGHANLYLQLNQTSETYDVNPIGSPVPNRACGCDGVDLYGVTYLHKVRDAATGSALHIEPGMWMIQPVVDYPPEKPPTGGQIVYRMASIPHGNSILAQGAATRFSGTPVLATSQDPFAFSSFLSFNSTPITGVVPPAEAIMNAHGTSEAGTSRTDHLKPFQQYDLTVPEGPKNPRTPYDTNPPDPALPSELLGVAMQDVVNDPITLLQSVVRKQVAEGYSFEGVAINVMTQARVGFRNKVNDPYGPYTTVHPPNSDGGLTNSPFLLGGVPTGGMGPNAQTTLVYATLWIEKLTHPTRPPMMQLQYAQMCVINFRILLMPNQGIVGWPHVSVATLRKSFG</sequence>
<dbReference type="NCBIfam" id="NF040572">
    <property type="entry name" value="heme_bind_FMP"/>
    <property type="match status" value="1"/>
</dbReference>
<proteinExistence type="predicted"/>
<name>A0A917V3M4_9NOCA</name>
<comment type="caution">
    <text evidence="1">The sequence shown here is derived from an EMBL/GenBank/DDBJ whole genome shotgun (WGS) entry which is preliminary data.</text>
</comment>
<evidence type="ECO:0000313" key="1">
    <source>
        <dbReference type="EMBL" id="GGK32789.1"/>
    </source>
</evidence>
<organism evidence="1 2">
    <name type="scientific">Nocardia camponoti</name>
    <dbReference type="NCBI Taxonomy" id="1616106"/>
    <lineage>
        <taxon>Bacteria</taxon>
        <taxon>Bacillati</taxon>
        <taxon>Actinomycetota</taxon>
        <taxon>Actinomycetes</taxon>
        <taxon>Mycobacteriales</taxon>
        <taxon>Nocardiaceae</taxon>
        <taxon>Nocardia</taxon>
    </lineage>
</organism>
<reference evidence="1" key="2">
    <citation type="submission" date="2020-09" db="EMBL/GenBank/DDBJ databases">
        <authorList>
            <person name="Sun Q."/>
            <person name="Zhou Y."/>
        </authorList>
    </citation>
    <scope>NUCLEOTIDE SEQUENCE</scope>
    <source>
        <strain evidence="1">CGMCC 4.7278</strain>
    </source>
</reference>
<protein>
    <submittedName>
        <fullName evidence="1">Uncharacterized protein</fullName>
    </submittedName>
</protein>
<dbReference type="AlphaFoldDB" id="A0A917V3M4"/>
<dbReference type="EMBL" id="BMMW01000001">
    <property type="protein sequence ID" value="GGK32789.1"/>
    <property type="molecule type" value="Genomic_DNA"/>
</dbReference>
<accession>A0A917V3M4</accession>
<keyword evidence="2" id="KW-1185">Reference proteome</keyword>
<evidence type="ECO:0000313" key="2">
    <source>
        <dbReference type="Proteomes" id="UP000612956"/>
    </source>
</evidence>